<dbReference type="Gene3D" id="2.60.120.10">
    <property type="entry name" value="Jelly Rolls"/>
    <property type="match status" value="1"/>
</dbReference>
<dbReference type="Proteomes" id="UP001589776">
    <property type="component" value="Unassembled WGS sequence"/>
</dbReference>
<organism evidence="2 3">
    <name type="scientific">Paenibacillus chartarius</name>
    <dbReference type="NCBI Taxonomy" id="747481"/>
    <lineage>
        <taxon>Bacteria</taxon>
        <taxon>Bacillati</taxon>
        <taxon>Bacillota</taxon>
        <taxon>Bacilli</taxon>
        <taxon>Bacillales</taxon>
        <taxon>Paenibacillaceae</taxon>
        <taxon>Paenibacillus</taxon>
    </lineage>
</organism>
<sequence length="113" mass="13023">MKINKHIAEHYIWGDHCDGWHLVKNQELSIIHERMPANSSEVKHYHRLSRQFFFVLSGSATINIDGNEIVLHSQEGVEVAPLVPHQIFNRTNDEIEFLVISQPNSKGDRIVVD</sequence>
<dbReference type="InterPro" id="IPR011051">
    <property type="entry name" value="RmlC_Cupin_sf"/>
</dbReference>
<dbReference type="RefSeq" id="WP_377471359.1">
    <property type="nucleotide sequence ID" value="NZ_JBHLWN010000067.1"/>
</dbReference>
<gene>
    <name evidence="2" type="ORF">ACFFK0_16470</name>
</gene>
<reference evidence="2 3" key="1">
    <citation type="submission" date="2024-09" db="EMBL/GenBank/DDBJ databases">
        <authorList>
            <person name="Sun Q."/>
            <person name="Mori K."/>
        </authorList>
    </citation>
    <scope>NUCLEOTIDE SEQUENCE [LARGE SCALE GENOMIC DNA]</scope>
    <source>
        <strain evidence="2 3">CCM 7759</strain>
    </source>
</reference>
<dbReference type="EMBL" id="JBHLWN010000067">
    <property type="protein sequence ID" value="MFC0214026.1"/>
    <property type="molecule type" value="Genomic_DNA"/>
</dbReference>
<accession>A0ABV6DN08</accession>
<feature type="domain" description="Cupin type-2" evidence="1">
    <location>
        <begin position="33"/>
        <end position="100"/>
    </location>
</feature>
<comment type="caution">
    <text evidence="2">The sequence shown here is derived from an EMBL/GenBank/DDBJ whole genome shotgun (WGS) entry which is preliminary data.</text>
</comment>
<dbReference type="InterPro" id="IPR014710">
    <property type="entry name" value="RmlC-like_jellyroll"/>
</dbReference>
<evidence type="ECO:0000313" key="3">
    <source>
        <dbReference type="Proteomes" id="UP001589776"/>
    </source>
</evidence>
<evidence type="ECO:0000259" key="1">
    <source>
        <dbReference type="Pfam" id="PF07883"/>
    </source>
</evidence>
<dbReference type="InterPro" id="IPR013096">
    <property type="entry name" value="Cupin_2"/>
</dbReference>
<proteinExistence type="predicted"/>
<protein>
    <submittedName>
        <fullName evidence="2">Cupin domain-containing protein</fullName>
    </submittedName>
</protein>
<dbReference type="SUPFAM" id="SSF51182">
    <property type="entry name" value="RmlC-like cupins"/>
    <property type="match status" value="1"/>
</dbReference>
<dbReference type="Pfam" id="PF07883">
    <property type="entry name" value="Cupin_2"/>
    <property type="match status" value="1"/>
</dbReference>
<evidence type="ECO:0000313" key="2">
    <source>
        <dbReference type="EMBL" id="MFC0214026.1"/>
    </source>
</evidence>
<keyword evidence="3" id="KW-1185">Reference proteome</keyword>
<name>A0ABV6DN08_9BACL</name>